<dbReference type="Proteomes" id="UP000039324">
    <property type="component" value="Unassembled WGS sequence"/>
</dbReference>
<dbReference type="GO" id="GO:0006749">
    <property type="term" value="P:glutathione metabolic process"/>
    <property type="evidence" value="ECO:0007669"/>
    <property type="project" value="TreeGrafter"/>
</dbReference>
<evidence type="ECO:0000313" key="6">
    <source>
        <dbReference type="EMBL" id="CEO96387.1"/>
    </source>
</evidence>
<dbReference type="SUPFAM" id="SSF52833">
    <property type="entry name" value="Thioredoxin-like"/>
    <property type="match status" value="1"/>
</dbReference>
<dbReference type="InterPro" id="IPR036249">
    <property type="entry name" value="Thioredoxin-like_sf"/>
</dbReference>
<dbReference type="InterPro" id="IPR010987">
    <property type="entry name" value="Glutathione-S-Trfase_C-like"/>
</dbReference>
<dbReference type="PANTHER" id="PTHR11571:SF224">
    <property type="entry name" value="HEMATOPOIETIC PROSTAGLANDIN D SYNTHASE"/>
    <property type="match status" value="1"/>
</dbReference>
<keyword evidence="2" id="KW-0808">Transferase</keyword>
<dbReference type="CDD" id="cd03039">
    <property type="entry name" value="GST_N_Sigma_like"/>
    <property type="match status" value="1"/>
</dbReference>
<dbReference type="SFLD" id="SFLDS00019">
    <property type="entry name" value="Glutathione_Transferase_(cytos"/>
    <property type="match status" value="1"/>
</dbReference>
<dbReference type="InterPro" id="IPR004045">
    <property type="entry name" value="Glutathione_S-Trfase_N"/>
</dbReference>
<evidence type="ECO:0000259" key="5">
    <source>
        <dbReference type="PROSITE" id="PS50405"/>
    </source>
</evidence>
<accession>A0A0G4IMQ8</accession>
<evidence type="ECO:0000313" key="8">
    <source>
        <dbReference type="Proteomes" id="UP000039324"/>
    </source>
</evidence>
<dbReference type="PANTHER" id="PTHR11571">
    <property type="entry name" value="GLUTATHIONE S-TRANSFERASE"/>
    <property type="match status" value="1"/>
</dbReference>
<dbReference type="OrthoDB" id="414243at2759"/>
<protein>
    <recommendedName>
        <fullName evidence="1">glutathione transferase</fullName>
        <ecNumber evidence="1">2.5.1.18</ecNumber>
    </recommendedName>
</protein>
<dbReference type="EC" id="2.5.1.18" evidence="1"/>
<keyword evidence="7" id="KW-0496">Mitochondrion</keyword>
<reference evidence="7 9" key="2">
    <citation type="submission" date="2018-03" db="EMBL/GenBank/DDBJ databases">
        <authorList>
            <person name="Fogelqvist J."/>
        </authorList>
    </citation>
    <scope>NUCLEOTIDE SEQUENCE [LARGE SCALE GENOMIC DNA]</scope>
</reference>
<dbReference type="Proteomes" id="UP000290189">
    <property type="component" value="Unassembled WGS sequence"/>
</dbReference>
<name>A0A0G4IMQ8_PLABS</name>
<feature type="domain" description="GST N-terminal" evidence="4">
    <location>
        <begin position="3"/>
        <end position="83"/>
    </location>
</feature>
<proteinExistence type="predicted"/>
<dbReference type="EMBL" id="CDSF01000057">
    <property type="protein sequence ID" value="CEO96387.1"/>
    <property type="molecule type" value="Genomic_DNA"/>
</dbReference>
<sequence length="222" mass="25085">MSTSFQVYYFPIQGRAEPIRLLLALAGADWDNKFPTDWPSEKAGTPMGQLPVLIEKSADGSDTVIPQSHTIMRYVARKFGFDGSNDRERTSLDAIYESFVDLIAHVNKHIVEPVRSKAPKDQADQLRATFFSDVLPRFVALQEKHLSRNGNNGHFVGGRVSYVDVIAYFYYARINFEQADALNERNAPAWTKLYRAIDQNGRVQAYLKSPKRPGVYPPGMGR</sequence>
<dbReference type="SUPFAM" id="SSF47616">
    <property type="entry name" value="GST C-terminal domain-like"/>
    <property type="match status" value="1"/>
</dbReference>
<evidence type="ECO:0000256" key="1">
    <source>
        <dbReference type="ARBA" id="ARBA00012452"/>
    </source>
</evidence>
<dbReference type="PROSITE" id="PS50404">
    <property type="entry name" value="GST_NTER"/>
    <property type="match status" value="1"/>
</dbReference>
<dbReference type="STRING" id="37360.A0A0G4IMQ8"/>
<dbReference type="Pfam" id="PF02798">
    <property type="entry name" value="GST_N"/>
    <property type="match status" value="1"/>
</dbReference>
<dbReference type="OMA" id="ETTHIDM"/>
<feature type="domain" description="GST C-terminal" evidence="5">
    <location>
        <begin position="85"/>
        <end position="217"/>
    </location>
</feature>
<dbReference type="Gene3D" id="3.40.30.10">
    <property type="entry name" value="Glutaredoxin"/>
    <property type="match status" value="1"/>
</dbReference>
<dbReference type="InterPro" id="IPR004046">
    <property type="entry name" value="GST_C"/>
</dbReference>
<dbReference type="Pfam" id="PF14497">
    <property type="entry name" value="GST_C_3"/>
    <property type="match status" value="1"/>
</dbReference>
<dbReference type="InterPro" id="IPR040079">
    <property type="entry name" value="Glutathione_S-Trfase"/>
</dbReference>
<evidence type="ECO:0000256" key="2">
    <source>
        <dbReference type="ARBA" id="ARBA00022679"/>
    </source>
</evidence>
<evidence type="ECO:0000259" key="4">
    <source>
        <dbReference type="PROSITE" id="PS50404"/>
    </source>
</evidence>
<evidence type="ECO:0000256" key="3">
    <source>
        <dbReference type="ARBA" id="ARBA00047960"/>
    </source>
</evidence>
<keyword evidence="8" id="KW-1185">Reference proteome</keyword>
<dbReference type="InterPro" id="IPR036282">
    <property type="entry name" value="Glutathione-S-Trfase_C_sf"/>
</dbReference>
<evidence type="ECO:0000313" key="9">
    <source>
        <dbReference type="Proteomes" id="UP000290189"/>
    </source>
</evidence>
<organism evidence="6 8">
    <name type="scientific">Plasmodiophora brassicae</name>
    <name type="common">Clubroot disease agent</name>
    <dbReference type="NCBI Taxonomy" id="37360"/>
    <lineage>
        <taxon>Eukaryota</taxon>
        <taxon>Sar</taxon>
        <taxon>Rhizaria</taxon>
        <taxon>Endomyxa</taxon>
        <taxon>Phytomyxea</taxon>
        <taxon>Plasmodiophorida</taxon>
        <taxon>Plasmodiophoridae</taxon>
        <taxon>Plasmodiophora</taxon>
    </lineage>
</organism>
<dbReference type="GO" id="GO:0004364">
    <property type="term" value="F:glutathione transferase activity"/>
    <property type="evidence" value="ECO:0007669"/>
    <property type="project" value="UniProtKB-EC"/>
</dbReference>
<geneLocation type="mitochondrion" evidence="7"/>
<gene>
    <name evidence="6" type="ORF">PBRA_005058</name>
    <name evidence="7" type="ORF">PLBR_LOCUS6544</name>
</gene>
<dbReference type="PROSITE" id="PS50405">
    <property type="entry name" value="GST_CTER"/>
    <property type="match status" value="1"/>
</dbReference>
<dbReference type="EMBL" id="OVEO01000011">
    <property type="protein sequence ID" value="SPQ99329.1"/>
    <property type="molecule type" value="Genomic_DNA"/>
</dbReference>
<dbReference type="AlphaFoldDB" id="A0A0G4IMQ8"/>
<comment type="catalytic activity">
    <reaction evidence="3">
        <text>RX + glutathione = an S-substituted glutathione + a halide anion + H(+)</text>
        <dbReference type="Rhea" id="RHEA:16437"/>
        <dbReference type="ChEBI" id="CHEBI:15378"/>
        <dbReference type="ChEBI" id="CHEBI:16042"/>
        <dbReference type="ChEBI" id="CHEBI:17792"/>
        <dbReference type="ChEBI" id="CHEBI:57925"/>
        <dbReference type="ChEBI" id="CHEBI:90779"/>
        <dbReference type="EC" id="2.5.1.18"/>
    </reaction>
</comment>
<dbReference type="Gene3D" id="1.20.1050.10">
    <property type="match status" value="1"/>
</dbReference>
<dbReference type="InterPro" id="IPR050213">
    <property type="entry name" value="GST_superfamily"/>
</dbReference>
<evidence type="ECO:0000313" key="7">
    <source>
        <dbReference type="EMBL" id="SPQ99329.1"/>
    </source>
</evidence>
<reference evidence="6 8" key="1">
    <citation type="submission" date="2015-02" db="EMBL/GenBank/DDBJ databases">
        <authorList>
            <person name="Chooi Y.-H."/>
        </authorList>
    </citation>
    <scope>NUCLEOTIDE SEQUENCE [LARGE SCALE GENOMIC DNA]</scope>
    <source>
        <strain evidence="6">E3</strain>
    </source>
</reference>